<feature type="domain" description="Amidohydrolase-related" evidence="6">
    <location>
        <begin position="170"/>
        <end position="566"/>
    </location>
</feature>
<dbReference type="Gene3D" id="3.20.20.140">
    <property type="entry name" value="Metal-dependent hydrolases"/>
    <property type="match status" value="1"/>
</dbReference>
<sequence>MLQAGEIVYRHGSTRAYPCCDMAPGFLKFPKIVLGAGENLTTGVRQPWGVGVTKAICAHAMLLWRRTDVDAARDYSRNKMPQKSTLEQGCIHRHLGRTMQGGDRHGNLGTFLQHVRWTMLDLVIRGGLVVTPEVVGERDIGIQQGSIAVLGAPGTLPTDTAQVIEAQGLIVLPGGIEPHAHIGIPVPEHWAGRPEVMTQPPEAASRAAAFGGVTTVIDFAGNLNPPLDGGALPQSIPEEIESRREVFRGHAYTDFAFHYILAGRVAVETLGQIAEAVQEGVASFKIFTTFPGLRVPYGHLWAVFAEVAKHGGIMAVHAEEDDIVDYMTDKLLREGHAQGHNLHLVHNNLSEDLAFRKIIRLARHTETGVYFVHTTAKEGVAAMAEARQQGQPVYGEALHNYLEFTCEDYKKPGGTAIHTYPAIKFADDRDALLAGLMDGRLCTTATDEYTTYKGVKLSGNTIETVCGGHNGIETRLPVAFTKFVAQRQMSLQRFAAITSTNAAKILGLYPQKGVIAPGSDADLVLIDPHLHKTITLADLHADADYSIWEGFRCQGYPVMTILRGQVIVDHGRLVRSSTVGQWLKRRVAPDVLARPVV</sequence>
<dbReference type="Pfam" id="PF01979">
    <property type="entry name" value="Amidohydro_1"/>
    <property type="match status" value="1"/>
</dbReference>
<dbReference type="InterPro" id="IPR050378">
    <property type="entry name" value="Metallo-dep_Hydrolases_sf"/>
</dbReference>
<dbReference type="Proteomes" id="UP000712673">
    <property type="component" value="Unassembled WGS sequence"/>
</dbReference>
<dbReference type="InterPro" id="IPR032466">
    <property type="entry name" value="Metal_Hydrolase"/>
</dbReference>
<evidence type="ECO:0000259" key="6">
    <source>
        <dbReference type="Pfam" id="PF01979"/>
    </source>
</evidence>
<reference evidence="7" key="1">
    <citation type="submission" date="2019-03" db="EMBL/GenBank/DDBJ databases">
        <title>Lake Tanganyika Metagenome-Assembled Genomes (MAGs).</title>
        <authorList>
            <person name="Tran P."/>
        </authorList>
    </citation>
    <scope>NUCLEOTIDE SEQUENCE</scope>
    <source>
        <strain evidence="7">K_DeepCast_65m_m2_066</strain>
    </source>
</reference>
<dbReference type="InterPro" id="IPR011059">
    <property type="entry name" value="Metal-dep_hydrolase_composite"/>
</dbReference>
<dbReference type="EMBL" id="VGLS01000033">
    <property type="protein sequence ID" value="MBM3222581.1"/>
    <property type="molecule type" value="Genomic_DNA"/>
</dbReference>
<name>A0A937VZQ2_UNCTE</name>
<dbReference type="PANTHER" id="PTHR11647:SF1">
    <property type="entry name" value="COLLAPSIN RESPONSE MEDIATOR PROTEIN"/>
    <property type="match status" value="1"/>
</dbReference>
<evidence type="ECO:0000256" key="5">
    <source>
        <dbReference type="ARBA" id="ARBA00068457"/>
    </source>
</evidence>
<dbReference type="GO" id="GO:0005829">
    <property type="term" value="C:cytosol"/>
    <property type="evidence" value="ECO:0007669"/>
    <property type="project" value="TreeGrafter"/>
</dbReference>
<keyword evidence="3" id="KW-0597">Phosphoprotein</keyword>
<evidence type="ECO:0000313" key="7">
    <source>
        <dbReference type="EMBL" id="MBM3222581.1"/>
    </source>
</evidence>
<evidence type="ECO:0000256" key="1">
    <source>
        <dbReference type="ARBA" id="ARBA00001947"/>
    </source>
</evidence>
<evidence type="ECO:0000313" key="8">
    <source>
        <dbReference type="Proteomes" id="UP000712673"/>
    </source>
</evidence>
<dbReference type="GO" id="GO:0016812">
    <property type="term" value="F:hydrolase activity, acting on carbon-nitrogen (but not peptide) bonds, in cyclic amides"/>
    <property type="evidence" value="ECO:0007669"/>
    <property type="project" value="TreeGrafter"/>
</dbReference>
<accession>A0A937VZQ2</accession>
<proteinExistence type="inferred from homology"/>
<comment type="function">
    <text evidence="4">Catalyzes the stereospecific hydrolysis of the cyclic amide bond of D-hydantoin derivatives.</text>
</comment>
<comment type="similarity">
    <text evidence="2">Belongs to the metallo-dependent hydrolases superfamily. Hydantoinase/dihydropyrimidinase family.</text>
</comment>
<dbReference type="SUPFAM" id="SSF51556">
    <property type="entry name" value="Metallo-dependent hydrolases"/>
    <property type="match status" value="1"/>
</dbReference>
<evidence type="ECO:0000256" key="2">
    <source>
        <dbReference type="ARBA" id="ARBA00008829"/>
    </source>
</evidence>
<dbReference type="Gene3D" id="2.30.40.10">
    <property type="entry name" value="Urease, subunit C, domain 1"/>
    <property type="match status" value="1"/>
</dbReference>
<dbReference type="SUPFAM" id="SSF51338">
    <property type="entry name" value="Composite domain of metallo-dependent hydrolases"/>
    <property type="match status" value="2"/>
</dbReference>
<dbReference type="AlphaFoldDB" id="A0A937VZQ2"/>
<protein>
    <recommendedName>
        <fullName evidence="5">D-hydantoinase</fullName>
    </recommendedName>
</protein>
<dbReference type="FunFam" id="3.20.20.140:FF:000217">
    <property type="entry name" value="Dihydropyrimidinase-related protein 1"/>
    <property type="match status" value="1"/>
</dbReference>
<gene>
    <name evidence="7" type="ORF">FJZ47_02085</name>
</gene>
<dbReference type="InterPro" id="IPR006680">
    <property type="entry name" value="Amidohydro-rel"/>
</dbReference>
<dbReference type="PANTHER" id="PTHR11647">
    <property type="entry name" value="HYDRANTOINASE/DIHYDROPYRIMIDINASE FAMILY MEMBER"/>
    <property type="match status" value="1"/>
</dbReference>
<evidence type="ECO:0000256" key="4">
    <source>
        <dbReference type="ARBA" id="ARBA00055040"/>
    </source>
</evidence>
<evidence type="ECO:0000256" key="3">
    <source>
        <dbReference type="ARBA" id="ARBA00022553"/>
    </source>
</evidence>
<organism evidence="7 8">
    <name type="scientific">Tectimicrobiota bacterium</name>
    <dbReference type="NCBI Taxonomy" id="2528274"/>
    <lineage>
        <taxon>Bacteria</taxon>
        <taxon>Pseudomonadati</taxon>
        <taxon>Nitrospinota/Tectimicrobiota group</taxon>
        <taxon>Candidatus Tectimicrobiota</taxon>
    </lineage>
</organism>
<comment type="cofactor">
    <cofactor evidence="1">
        <name>Zn(2+)</name>
        <dbReference type="ChEBI" id="CHEBI:29105"/>
    </cofactor>
</comment>
<comment type="caution">
    <text evidence="7">The sequence shown here is derived from an EMBL/GenBank/DDBJ whole genome shotgun (WGS) entry which is preliminary data.</text>
</comment>